<evidence type="ECO:0000256" key="5">
    <source>
        <dbReference type="ARBA" id="ARBA00022618"/>
    </source>
</evidence>
<evidence type="ECO:0000256" key="12">
    <source>
        <dbReference type="ARBA" id="ARBA00039266"/>
    </source>
</evidence>
<evidence type="ECO:0000256" key="17">
    <source>
        <dbReference type="ARBA" id="ARBA00064036"/>
    </source>
</evidence>
<gene>
    <name evidence="21" type="ORF">B0H66DRAFT_275580</name>
</gene>
<dbReference type="GO" id="GO:0005524">
    <property type="term" value="F:ATP binding"/>
    <property type="evidence" value="ECO:0007669"/>
    <property type="project" value="UniProtKB-UniRule"/>
</dbReference>
<keyword evidence="9 21" id="KW-0418">Kinase</keyword>
<dbReference type="AlphaFoldDB" id="A0AAE0M2Z4"/>
<dbReference type="CDD" id="cd07835">
    <property type="entry name" value="STKc_CDK1_CdkB_like"/>
    <property type="match status" value="1"/>
</dbReference>
<keyword evidence="7 18" id="KW-0547">Nucleotide-binding</keyword>
<dbReference type="FunFam" id="1.10.510.10:FF:000144">
    <property type="entry name" value="Cyclin-dependent kinase 2"/>
    <property type="match status" value="1"/>
</dbReference>
<dbReference type="Gene3D" id="3.30.200.20">
    <property type="entry name" value="Phosphorylase Kinase, domain 1"/>
    <property type="match status" value="1"/>
</dbReference>
<reference evidence="21" key="2">
    <citation type="submission" date="2023-06" db="EMBL/GenBank/DDBJ databases">
        <authorList>
            <consortium name="Lawrence Berkeley National Laboratory"/>
            <person name="Haridas S."/>
            <person name="Hensen N."/>
            <person name="Bonometti L."/>
            <person name="Westerberg I."/>
            <person name="Brannstrom I.O."/>
            <person name="Guillou S."/>
            <person name="Cros-Aarteil S."/>
            <person name="Calhoun S."/>
            <person name="Kuo A."/>
            <person name="Mondo S."/>
            <person name="Pangilinan J."/>
            <person name="Riley R."/>
            <person name="Labutti K."/>
            <person name="Andreopoulos B."/>
            <person name="Lipzen A."/>
            <person name="Chen C."/>
            <person name="Yanf M."/>
            <person name="Daum C."/>
            <person name="Ng V."/>
            <person name="Clum A."/>
            <person name="Steindorff A."/>
            <person name="Ohm R."/>
            <person name="Martin F."/>
            <person name="Silar P."/>
            <person name="Natvig D."/>
            <person name="Lalanne C."/>
            <person name="Gautier V."/>
            <person name="Ament-Velasquez S.L."/>
            <person name="Kruys A."/>
            <person name="Hutchinson M.I."/>
            <person name="Powell A.J."/>
            <person name="Barry K."/>
            <person name="Miller A.N."/>
            <person name="Grigoriev I.V."/>
            <person name="Debuchy R."/>
            <person name="Gladieux P."/>
            <person name="Thoren M.H."/>
            <person name="Johannesson H."/>
        </authorList>
    </citation>
    <scope>NUCLEOTIDE SEQUENCE</scope>
    <source>
        <strain evidence="21">CBS 118394</strain>
    </source>
</reference>
<dbReference type="Pfam" id="PF00069">
    <property type="entry name" value="Pkinase"/>
    <property type="match status" value="1"/>
</dbReference>
<dbReference type="GO" id="GO:0051301">
    <property type="term" value="P:cell division"/>
    <property type="evidence" value="ECO:0007669"/>
    <property type="project" value="UniProtKB-KW"/>
</dbReference>
<dbReference type="InterPro" id="IPR017441">
    <property type="entry name" value="Protein_kinase_ATP_BS"/>
</dbReference>
<evidence type="ECO:0000256" key="2">
    <source>
        <dbReference type="ARBA" id="ARBA00012425"/>
    </source>
</evidence>
<dbReference type="GO" id="GO:0000082">
    <property type="term" value="P:G1/S transition of mitotic cell cycle"/>
    <property type="evidence" value="ECO:0007669"/>
    <property type="project" value="TreeGrafter"/>
</dbReference>
<evidence type="ECO:0000256" key="8">
    <source>
        <dbReference type="ARBA" id="ARBA00022776"/>
    </source>
</evidence>
<evidence type="ECO:0000256" key="19">
    <source>
        <dbReference type="RuleBase" id="RU000304"/>
    </source>
</evidence>
<evidence type="ECO:0000256" key="18">
    <source>
        <dbReference type="PROSITE-ProRule" id="PRU10141"/>
    </source>
</evidence>
<comment type="subunit">
    <text evidence="17">Forms a stable but non-covalent complex with a regulatory subunit (SUC1) and with a cyclin.</text>
</comment>
<name>A0AAE0M2Z4_9PEZI</name>
<dbReference type="Proteomes" id="UP001283341">
    <property type="component" value="Unassembled WGS sequence"/>
</dbReference>
<keyword evidence="3 19" id="KW-0723">Serine/threonine-protein kinase</keyword>
<dbReference type="FunFam" id="3.30.200.20:FF:000027">
    <property type="entry name" value="Putative Cyclin-dependent kinase 1"/>
    <property type="match status" value="1"/>
</dbReference>
<accession>A0AAE0M2Z4</accession>
<dbReference type="PROSITE" id="PS00108">
    <property type="entry name" value="PROTEIN_KINASE_ST"/>
    <property type="match status" value="1"/>
</dbReference>
<sequence>MENYQKLEKIGEGTYGVVYKARDLANNGRIVALKKIRLEAEDEGVPSTAIREISLLKEMRDPNIVRLLNIVHADGHKLYLVMEFLDLDLKKYMEALPVSDGGRGKALPQGTGPELHRLGLGDQIIKKFMSQLCEGVRYCHSHRVLHRDLKPQNLLIDHDGNLKLADFGLARAFGVPLRTYTHEVVTLWYRAPEILLGGRQYSTGVDMWSVGCIFAEMCTRKPLFPGDSEIDEIFKIFRLLGTPTEDVWPGVTSYPDFKASFPKWLRDVHQPICQNLDEQGLDLLEMMLVYDPAGRISAKQACNHPYFEDFPRPEANYRGAGYH</sequence>
<dbReference type="InterPro" id="IPR050108">
    <property type="entry name" value="CDK"/>
</dbReference>
<dbReference type="Gene3D" id="1.10.510.10">
    <property type="entry name" value="Transferase(Phosphotransferase) domain 1"/>
    <property type="match status" value="1"/>
</dbReference>
<keyword evidence="10 18" id="KW-0067">ATP-binding</keyword>
<dbReference type="GO" id="GO:0005737">
    <property type="term" value="C:cytoplasm"/>
    <property type="evidence" value="ECO:0007669"/>
    <property type="project" value="TreeGrafter"/>
</dbReference>
<dbReference type="InterPro" id="IPR011009">
    <property type="entry name" value="Kinase-like_dom_sf"/>
</dbReference>
<keyword evidence="5" id="KW-0132">Cell division</keyword>
<dbReference type="PROSITE" id="PS00107">
    <property type="entry name" value="PROTEIN_KINASE_ATP"/>
    <property type="match status" value="1"/>
</dbReference>
<dbReference type="SMART" id="SM00220">
    <property type="entry name" value="S_TKc"/>
    <property type="match status" value="1"/>
</dbReference>
<dbReference type="GO" id="GO:0007165">
    <property type="term" value="P:signal transduction"/>
    <property type="evidence" value="ECO:0007669"/>
    <property type="project" value="TreeGrafter"/>
</dbReference>
<comment type="caution">
    <text evidence="21">The sequence shown here is derived from an EMBL/GenBank/DDBJ whole genome shotgun (WGS) entry which is preliminary data.</text>
</comment>
<dbReference type="InterPro" id="IPR008271">
    <property type="entry name" value="Ser/Thr_kinase_AS"/>
</dbReference>
<evidence type="ECO:0000256" key="13">
    <source>
        <dbReference type="ARBA" id="ARBA00041293"/>
    </source>
</evidence>
<keyword evidence="8" id="KW-0498">Mitosis</keyword>
<feature type="binding site" evidence="18">
    <location>
        <position position="34"/>
    </location>
    <ligand>
        <name>ATP</name>
        <dbReference type="ChEBI" id="CHEBI:30616"/>
    </ligand>
</feature>
<comment type="function">
    <text evidence="16">Cyclin-dependent kinase that acts as a master regulator of the mitotic and meiotic cell cycles.</text>
</comment>
<evidence type="ECO:0000313" key="21">
    <source>
        <dbReference type="EMBL" id="KAK3316039.1"/>
    </source>
</evidence>
<evidence type="ECO:0000256" key="9">
    <source>
        <dbReference type="ARBA" id="ARBA00022777"/>
    </source>
</evidence>
<evidence type="ECO:0000256" key="6">
    <source>
        <dbReference type="ARBA" id="ARBA00022679"/>
    </source>
</evidence>
<reference evidence="21" key="1">
    <citation type="journal article" date="2023" name="Mol. Phylogenet. Evol.">
        <title>Genome-scale phylogeny and comparative genomics of the fungal order Sordariales.</title>
        <authorList>
            <person name="Hensen N."/>
            <person name="Bonometti L."/>
            <person name="Westerberg I."/>
            <person name="Brannstrom I.O."/>
            <person name="Guillou S."/>
            <person name="Cros-Aarteil S."/>
            <person name="Calhoun S."/>
            <person name="Haridas S."/>
            <person name="Kuo A."/>
            <person name="Mondo S."/>
            <person name="Pangilinan J."/>
            <person name="Riley R."/>
            <person name="LaButti K."/>
            <person name="Andreopoulos B."/>
            <person name="Lipzen A."/>
            <person name="Chen C."/>
            <person name="Yan M."/>
            <person name="Daum C."/>
            <person name="Ng V."/>
            <person name="Clum A."/>
            <person name="Steindorff A."/>
            <person name="Ohm R.A."/>
            <person name="Martin F."/>
            <person name="Silar P."/>
            <person name="Natvig D.O."/>
            <person name="Lalanne C."/>
            <person name="Gautier V."/>
            <person name="Ament-Velasquez S.L."/>
            <person name="Kruys A."/>
            <person name="Hutchinson M.I."/>
            <person name="Powell A.J."/>
            <person name="Barry K."/>
            <person name="Miller A.N."/>
            <person name="Grigoriev I.V."/>
            <person name="Debuchy R."/>
            <person name="Gladieux P."/>
            <person name="Hiltunen Thoren M."/>
            <person name="Johannesson H."/>
        </authorList>
    </citation>
    <scope>NUCLEOTIDE SEQUENCE</scope>
    <source>
        <strain evidence="21">CBS 118394</strain>
    </source>
</reference>
<keyword evidence="6" id="KW-0808">Transferase</keyword>
<evidence type="ECO:0000256" key="1">
    <source>
        <dbReference type="ARBA" id="ARBA00006485"/>
    </source>
</evidence>
<dbReference type="GO" id="GO:0010468">
    <property type="term" value="P:regulation of gene expression"/>
    <property type="evidence" value="ECO:0007669"/>
    <property type="project" value="TreeGrafter"/>
</dbReference>
<dbReference type="GO" id="GO:0004693">
    <property type="term" value="F:cyclin-dependent protein serine/threonine kinase activity"/>
    <property type="evidence" value="ECO:0007669"/>
    <property type="project" value="UniProtKB-EC"/>
</dbReference>
<dbReference type="GO" id="GO:0030332">
    <property type="term" value="F:cyclin binding"/>
    <property type="evidence" value="ECO:0007669"/>
    <property type="project" value="TreeGrafter"/>
</dbReference>
<dbReference type="PANTHER" id="PTHR24056:SF254">
    <property type="entry name" value="CYCLIN-DEPENDENT KINASE 2"/>
    <property type="match status" value="1"/>
</dbReference>
<dbReference type="PANTHER" id="PTHR24056">
    <property type="entry name" value="CELL DIVISION PROTEIN KINASE"/>
    <property type="match status" value="1"/>
</dbReference>
<evidence type="ECO:0000256" key="3">
    <source>
        <dbReference type="ARBA" id="ARBA00022527"/>
    </source>
</evidence>
<evidence type="ECO:0000256" key="7">
    <source>
        <dbReference type="ARBA" id="ARBA00022741"/>
    </source>
</evidence>
<comment type="catalytic activity">
    <reaction evidence="15">
        <text>L-seryl-[protein] + ATP = O-phospho-L-seryl-[protein] + ADP + H(+)</text>
        <dbReference type="Rhea" id="RHEA:17989"/>
        <dbReference type="Rhea" id="RHEA-COMP:9863"/>
        <dbReference type="Rhea" id="RHEA-COMP:11604"/>
        <dbReference type="ChEBI" id="CHEBI:15378"/>
        <dbReference type="ChEBI" id="CHEBI:29999"/>
        <dbReference type="ChEBI" id="CHEBI:30616"/>
        <dbReference type="ChEBI" id="CHEBI:83421"/>
        <dbReference type="ChEBI" id="CHEBI:456216"/>
        <dbReference type="EC" id="2.7.11.22"/>
    </reaction>
</comment>
<dbReference type="EMBL" id="JAUEDM010000005">
    <property type="protein sequence ID" value="KAK3316039.1"/>
    <property type="molecule type" value="Genomic_DNA"/>
</dbReference>
<comment type="similarity">
    <text evidence="1">Belongs to the protein kinase superfamily. CMGC Ser/Thr protein kinase family. CDC2/CDKX subfamily.</text>
</comment>
<evidence type="ECO:0000256" key="14">
    <source>
        <dbReference type="ARBA" id="ARBA00047811"/>
    </source>
</evidence>
<evidence type="ECO:0000256" key="10">
    <source>
        <dbReference type="ARBA" id="ARBA00022840"/>
    </source>
</evidence>
<evidence type="ECO:0000256" key="4">
    <source>
        <dbReference type="ARBA" id="ARBA00022553"/>
    </source>
</evidence>
<proteinExistence type="inferred from homology"/>
<dbReference type="GO" id="GO:0000307">
    <property type="term" value="C:cyclin-dependent protein kinase holoenzyme complex"/>
    <property type="evidence" value="ECO:0007669"/>
    <property type="project" value="TreeGrafter"/>
</dbReference>
<feature type="domain" description="Protein kinase" evidence="20">
    <location>
        <begin position="4"/>
        <end position="307"/>
    </location>
</feature>
<keyword evidence="22" id="KW-1185">Reference proteome</keyword>
<evidence type="ECO:0000256" key="11">
    <source>
        <dbReference type="ARBA" id="ARBA00023306"/>
    </source>
</evidence>
<keyword evidence="11" id="KW-0131">Cell cycle</keyword>
<comment type="catalytic activity">
    <reaction evidence="14">
        <text>L-threonyl-[protein] + ATP = O-phospho-L-threonyl-[protein] + ADP + H(+)</text>
        <dbReference type="Rhea" id="RHEA:46608"/>
        <dbReference type="Rhea" id="RHEA-COMP:11060"/>
        <dbReference type="Rhea" id="RHEA-COMP:11605"/>
        <dbReference type="ChEBI" id="CHEBI:15378"/>
        <dbReference type="ChEBI" id="CHEBI:30013"/>
        <dbReference type="ChEBI" id="CHEBI:30616"/>
        <dbReference type="ChEBI" id="CHEBI:61977"/>
        <dbReference type="ChEBI" id="CHEBI:456216"/>
        <dbReference type="EC" id="2.7.11.22"/>
    </reaction>
</comment>
<protein>
    <recommendedName>
        <fullName evidence="12">Cyclin-dependent kinase 1</fullName>
        <ecNumber evidence="2">2.7.11.22</ecNumber>
    </recommendedName>
    <alternativeName>
        <fullName evidence="13">Cell division protein kinase 1</fullName>
    </alternativeName>
</protein>
<evidence type="ECO:0000313" key="22">
    <source>
        <dbReference type="Proteomes" id="UP001283341"/>
    </source>
</evidence>
<dbReference type="SUPFAM" id="SSF56112">
    <property type="entry name" value="Protein kinase-like (PK-like)"/>
    <property type="match status" value="1"/>
</dbReference>
<dbReference type="GO" id="GO:0010389">
    <property type="term" value="P:regulation of G2/M transition of mitotic cell cycle"/>
    <property type="evidence" value="ECO:0007669"/>
    <property type="project" value="TreeGrafter"/>
</dbReference>
<evidence type="ECO:0000256" key="15">
    <source>
        <dbReference type="ARBA" id="ARBA00048367"/>
    </source>
</evidence>
<dbReference type="InterPro" id="IPR000719">
    <property type="entry name" value="Prot_kinase_dom"/>
</dbReference>
<evidence type="ECO:0000256" key="16">
    <source>
        <dbReference type="ARBA" id="ARBA00054329"/>
    </source>
</evidence>
<organism evidence="21 22">
    <name type="scientific">Apodospora peruviana</name>
    <dbReference type="NCBI Taxonomy" id="516989"/>
    <lineage>
        <taxon>Eukaryota</taxon>
        <taxon>Fungi</taxon>
        <taxon>Dikarya</taxon>
        <taxon>Ascomycota</taxon>
        <taxon>Pezizomycotina</taxon>
        <taxon>Sordariomycetes</taxon>
        <taxon>Sordariomycetidae</taxon>
        <taxon>Sordariales</taxon>
        <taxon>Lasiosphaeriaceae</taxon>
        <taxon>Apodospora</taxon>
    </lineage>
</organism>
<dbReference type="PROSITE" id="PS50011">
    <property type="entry name" value="PROTEIN_KINASE_DOM"/>
    <property type="match status" value="1"/>
</dbReference>
<dbReference type="GO" id="GO:0005634">
    <property type="term" value="C:nucleus"/>
    <property type="evidence" value="ECO:0007669"/>
    <property type="project" value="TreeGrafter"/>
</dbReference>
<keyword evidence="4" id="KW-0597">Phosphoprotein</keyword>
<dbReference type="EC" id="2.7.11.22" evidence="2"/>
<evidence type="ECO:0000259" key="20">
    <source>
        <dbReference type="PROSITE" id="PS50011"/>
    </source>
</evidence>